<dbReference type="OrthoDB" id="5877294at2759"/>
<gene>
    <name evidence="1" type="ORF">HPLM_LOCUS2807</name>
</gene>
<reference evidence="3" key="1">
    <citation type="submission" date="2017-02" db="UniProtKB">
        <authorList>
            <consortium name="WormBaseParasite"/>
        </authorList>
    </citation>
    <scope>IDENTIFICATION</scope>
</reference>
<organism evidence="3">
    <name type="scientific">Haemonchus placei</name>
    <name type="common">Barber's pole worm</name>
    <dbReference type="NCBI Taxonomy" id="6290"/>
    <lineage>
        <taxon>Eukaryota</taxon>
        <taxon>Metazoa</taxon>
        <taxon>Ecdysozoa</taxon>
        <taxon>Nematoda</taxon>
        <taxon>Chromadorea</taxon>
        <taxon>Rhabditida</taxon>
        <taxon>Rhabditina</taxon>
        <taxon>Rhabditomorpha</taxon>
        <taxon>Strongyloidea</taxon>
        <taxon>Trichostrongylidae</taxon>
        <taxon>Haemonchus</taxon>
    </lineage>
</organism>
<reference evidence="1 2" key="2">
    <citation type="submission" date="2018-11" db="EMBL/GenBank/DDBJ databases">
        <authorList>
            <consortium name="Pathogen Informatics"/>
        </authorList>
    </citation>
    <scope>NUCLEOTIDE SEQUENCE [LARGE SCALE GENOMIC DNA]</scope>
    <source>
        <strain evidence="1 2">MHpl1</strain>
    </source>
</reference>
<evidence type="ECO:0000313" key="2">
    <source>
        <dbReference type="Proteomes" id="UP000268014"/>
    </source>
</evidence>
<evidence type="ECO:0000313" key="3">
    <source>
        <dbReference type="WBParaSite" id="HPLM_0000281201-mRNA-1"/>
    </source>
</evidence>
<evidence type="ECO:0000313" key="1">
    <source>
        <dbReference type="EMBL" id="VDO16953.1"/>
    </source>
</evidence>
<dbReference type="EMBL" id="UZAF01006874">
    <property type="protein sequence ID" value="VDO16953.1"/>
    <property type="molecule type" value="Genomic_DNA"/>
</dbReference>
<name>A0A0N4VZT8_HAEPC</name>
<keyword evidence="2" id="KW-1185">Reference proteome</keyword>
<dbReference type="STRING" id="6290.A0A0N4VZT8"/>
<sequence>MLQIRSCQTVRVDPDSEQIIICSSIVLHSYGMSFDERKDELKSLVRARPAVVNVKTMKDDEFQEEGTVQNVLIGKQMIVVERKTRLLVRGI</sequence>
<accession>A0A0N4VZT8</accession>
<proteinExistence type="predicted"/>
<protein>
    <submittedName>
        <fullName evidence="3">CooT family nickel-binding protein</fullName>
    </submittedName>
</protein>
<dbReference type="AlphaFoldDB" id="A0A0N4VZT8"/>
<dbReference type="WBParaSite" id="HPLM_0000281201-mRNA-1">
    <property type="protein sequence ID" value="HPLM_0000281201-mRNA-1"/>
    <property type="gene ID" value="HPLM_0000281201"/>
</dbReference>
<dbReference type="Proteomes" id="UP000268014">
    <property type="component" value="Unassembled WGS sequence"/>
</dbReference>